<comment type="caution">
    <text evidence="1">The sequence shown here is derived from an EMBL/GenBank/DDBJ whole genome shotgun (WGS) entry which is preliminary data.</text>
</comment>
<evidence type="ECO:0000313" key="2">
    <source>
        <dbReference type="Proteomes" id="UP000696485"/>
    </source>
</evidence>
<dbReference type="Proteomes" id="UP000696485">
    <property type="component" value="Unassembled WGS sequence"/>
</dbReference>
<evidence type="ECO:0000313" key="1">
    <source>
        <dbReference type="EMBL" id="KAF9329967.1"/>
    </source>
</evidence>
<reference evidence="1" key="1">
    <citation type="journal article" date="2020" name="Fungal Divers.">
        <title>Resolving the Mortierellaceae phylogeny through synthesis of multi-gene phylogenetics and phylogenomics.</title>
        <authorList>
            <person name="Vandepol N."/>
            <person name="Liber J."/>
            <person name="Desiro A."/>
            <person name="Na H."/>
            <person name="Kennedy M."/>
            <person name="Barry K."/>
            <person name="Grigoriev I.V."/>
            <person name="Miller A.N."/>
            <person name="O'Donnell K."/>
            <person name="Stajich J.E."/>
            <person name="Bonito G."/>
        </authorList>
    </citation>
    <scope>NUCLEOTIDE SEQUENCE</scope>
    <source>
        <strain evidence="1">NVP1</strain>
    </source>
</reference>
<proteinExistence type="predicted"/>
<gene>
    <name evidence="1" type="ORF">BG006_007040</name>
</gene>
<dbReference type="AlphaFoldDB" id="A0A9P5SKF3"/>
<organism evidence="1 2">
    <name type="scientific">Podila minutissima</name>
    <dbReference type="NCBI Taxonomy" id="64525"/>
    <lineage>
        <taxon>Eukaryota</taxon>
        <taxon>Fungi</taxon>
        <taxon>Fungi incertae sedis</taxon>
        <taxon>Mucoromycota</taxon>
        <taxon>Mortierellomycotina</taxon>
        <taxon>Mortierellomycetes</taxon>
        <taxon>Mortierellales</taxon>
        <taxon>Mortierellaceae</taxon>
        <taxon>Podila</taxon>
    </lineage>
</organism>
<accession>A0A9P5SKF3</accession>
<name>A0A9P5SKF3_9FUNG</name>
<dbReference type="EMBL" id="JAAAUY010000433">
    <property type="protein sequence ID" value="KAF9329967.1"/>
    <property type="molecule type" value="Genomic_DNA"/>
</dbReference>
<keyword evidence="2" id="KW-1185">Reference proteome</keyword>
<sequence>MESFEFPDVRLVSVGAVMFQVTTLIRGQSDPNKARPLPLSDEASDLLQKVLWAEVMTEHTEPSTIRLTDSEFSLVLSVAPWKLARQYEILVDGKLIKTSPFKIRADLQDPEDDDDEEQES</sequence>
<protein>
    <submittedName>
        <fullName evidence="1">Uncharacterized protein</fullName>
    </submittedName>
</protein>